<dbReference type="EMBL" id="JAFBDQ010000039">
    <property type="protein sequence ID" value="MBM7558231.1"/>
    <property type="molecule type" value="Genomic_DNA"/>
</dbReference>
<accession>A0A939BTG1</accession>
<keyword evidence="1" id="KW-0472">Membrane</keyword>
<keyword evidence="3" id="KW-1185">Reference proteome</keyword>
<evidence type="ECO:0000256" key="1">
    <source>
        <dbReference type="SAM" id="Phobius"/>
    </source>
</evidence>
<dbReference type="InterPro" id="IPR008969">
    <property type="entry name" value="CarboxyPept-like_regulatory"/>
</dbReference>
<dbReference type="PROSITE" id="PS51257">
    <property type="entry name" value="PROKAR_LIPOPROTEIN"/>
    <property type="match status" value="1"/>
</dbReference>
<proteinExistence type="predicted"/>
<evidence type="ECO:0008006" key="4">
    <source>
        <dbReference type="Google" id="ProtNLM"/>
    </source>
</evidence>
<reference evidence="2" key="1">
    <citation type="submission" date="2021-01" db="EMBL/GenBank/DDBJ databases">
        <title>Genomic Encyclopedia of Type Strains, Phase IV (KMG-IV): sequencing the most valuable type-strain genomes for metagenomic binning, comparative biology and taxonomic classification.</title>
        <authorList>
            <person name="Goeker M."/>
        </authorList>
    </citation>
    <scope>NUCLEOTIDE SEQUENCE</scope>
    <source>
        <strain evidence="2">DSM 23230</strain>
    </source>
</reference>
<evidence type="ECO:0000313" key="3">
    <source>
        <dbReference type="Proteomes" id="UP000774000"/>
    </source>
</evidence>
<organism evidence="2 3">
    <name type="scientific">Halanaerobacter jeridensis</name>
    <dbReference type="NCBI Taxonomy" id="706427"/>
    <lineage>
        <taxon>Bacteria</taxon>
        <taxon>Bacillati</taxon>
        <taxon>Bacillota</taxon>
        <taxon>Clostridia</taxon>
        <taxon>Halanaerobiales</taxon>
        <taxon>Halobacteroidaceae</taxon>
        <taxon>Halanaerobacter</taxon>
    </lineage>
</organism>
<comment type="caution">
    <text evidence="2">The sequence shown here is derived from an EMBL/GenBank/DDBJ whole genome shotgun (WGS) entry which is preliminary data.</text>
</comment>
<keyword evidence="1" id="KW-0812">Transmembrane</keyword>
<keyword evidence="1" id="KW-1133">Transmembrane helix</keyword>
<sequence>MLKKKQRKRSDIIKKLVIFSIVILLVFSLGCEKEKQQDKTYTIAGRVLDNKNNPIPSVTISFQKFGTATTGQEGYYNKHGLEGEVEITPTKEDWKFEPKSKTVNSGSDKVHFTGTEIQQPAEIKYLDCEFNAYASTSTIMGNTYYHTEYNFKIIFKNIGDLKGESEIKLYGDGNKIKAKTITVKSGEHTYNFEKGYSAKTYSKNKFDKLTLKFSNVVNKKEIIYEDITFTLPPN</sequence>
<feature type="transmembrane region" description="Helical" evidence="1">
    <location>
        <begin position="12"/>
        <end position="30"/>
    </location>
</feature>
<evidence type="ECO:0000313" key="2">
    <source>
        <dbReference type="EMBL" id="MBM7558231.1"/>
    </source>
</evidence>
<dbReference type="AlphaFoldDB" id="A0A939BTG1"/>
<gene>
    <name evidence="2" type="ORF">JOC47_003101</name>
</gene>
<protein>
    <recommendedName>
        <fullName evidence="4">Carboxypeptidase regulatory-like domain-containing protein</fullName>
    </recommendedName>
</protein>
<name>A0A939BTG1_9FIRM</name>
<dbReference type="SUPFAM" id="SSF49464">
    <property type="entry name" value="Carboxypeptidase regulatory domain-like"/>
    <property type="match status" value="1"/>
</dbReference>
<dbReference type="Proteomes" id="UP000774000">
    <property type="component" value="Unassembled WGS sequence"/>
</dbReference>
<dbReference type="Gene3D" id="2.60.40.1120">
    <property type="entry name" value="Carboxypeptidase-like, regulatory domain"/>
    <property type="match status" value="1"/>
</dbReference>